<dbReference type="GO" id="GO:0060285">
    <property type="term" value="P:cilium-dependent cell motility"/>
    <property type="evidence" value="ECO:0007669"/>
    <property type="project" value="TreeGrafter"/>
</dbReference>
<comment type="function">
    <text evidence="9">Component of the nexin-dynein regulatory complex (N-DRC) a key regulator of ciliary/flagellar motility which maintains the alignment and integrity of the distal axoneme and regulates microtubule sliding in motile axonemes. Plays a critical role in the assembly of N-DRC and also stabilizes the assembly of multiple inner dynein arms and radial spokes. Coassembles with CCDC65/DRC2 to form a central scaffold needed for assembly of the N-DRC and its attachment to the outer doublet microtubules.</text>
</comment>
<dbReference type="InterPro" id="IPR039750">
    <property type="entry name" value="DRC1/DRC2"/>
</dbReference>
<proteinExistence type="inferred from homology"/>
<evidence type="ECO:0000256" key="7">
    <source>
        <dbReference type="ARBA" id="ARBA00023273"/>
    </source>
</evidence>
<evidence type="ECO:0000259" key="13">
    <source>
        <dbReference type="Pfam" id="PF14775"/>
    </source>
</evidence>
<keyword evidence="5 10" id="KW-0175">Coiled coil</keyword>
<feature type="domain" description="Dynein regulatory complex protein 1 C-terminal" evidence="13">
    <location>
        <begin position="613"/>
        <end position="671"/>
    </location>
</feature>
<feature type="domain" description="Dynein regulatory complex protein 1/2 N-terminal" evidence="12">
    <location>
        <begin position="90"/>
        <end position="191"/>
    </location>
</feature>
<protein>
    <recommendedName>
        <fullName evidence="3">Dynein regulatory complex protein 1</fullName>
    </recommendedName>
    <alternativeName>
        <fullName evidence="8">Coiled-coil domain-containing protein 164</fullName>
    </alternativeName>
</protein>
<evidence type="ECO:0000259" key="12">
    <source>
        <dbReference type="Pfam" id="PF14772"/>
    </source>
</evidence>
<dbReference type="OrthoDB" id="10260459at2759"/>
<dbReference type="Pfam" id="PF14772">
    <property type="entry name" value="NYD-SP28"/>
    <property type="match status" value="1"/>
</dbReference>
<evidence type="ECO:0000256" key="6">
    <source>
        <dbReference type="ARBA" id="ARBA00023069"/>
    </source>
</evidence>
<reference evidence="14" key="1">
    <citation type="journal article" date="2016" name="Nat. Commun.">
        <title>The channel catfish genome sequence provides insights into the evolution of scale formation in teleosts.</title>
        <authorList>
            <person name="Liu Z."/>
            <person name="Liu S."/>
            <person name="Yao J."/>
            <person name="Bao L."/>
            <person name="Zhang J."/>
            <person name="Li Y."/>
            <person name="Jiang C."/>
            <person name="Sun L."/>
            <person name="Wang R."/>
            <person name="Zhang Y."/>
            <person name="Zhou T."/>
            <person name="Zeng Q."/>
            <person name="Fu Q."/>
            <person name="Gao S."/>
            <person name="Li N."/>
            <person name="Koren S."/>
            <person name="Jiang Y."/>
            <person name="Zimin A."/>
            <person name="Xu P."/>
            <person name="Phillippy A.M."/>
            <person name="Geng X."/>
            <person name="Song L."/>
            <person name="Sun F."/>
            <person name="Li C."/>
            <person name="Wang X."/>
            <person name="Chen A."/>
            <person name="Jin Y."/>
            <person name="Yuan Z."/>
            <person name="Yang Y."/>
            <person name="Tan S."/>
            <person name="Peatman E."/>
            <person name="Lu J."/>
            <person name="Qin Z."/>
            <person name="Dunham R."/>
            <person name="Li Z."/>
            <person name="Sonstegard T."/>
            <person name="Feng J."/>
            <person name="Danzmann R.G."/>
            <person name="Schroeder S."/>
            <person name="Scheffler B."/>
            <person name="Duke M.V."/>
            <person name="Ballard L."/>
            <person name="Kucuktas H."/>
            <person name="Kaltenboeck L."/>
            <person name="Liu H."/>
            <person name="Armbruster J."/>
            <person name="Xie Y."/>
            <person name="Kirby M.L."/>
            <person name="Tian Y."/>
            <person name="Flanagan M.E."/>
            <person name="Mu W."/>
            <person name="Waldbieser G.C."/>
        </authorList>
    </citation>
    <scope>NUCLEOTIDE SEQUENCE [LARGE SCALE GENOMIC DNA]</scope>
    <source>
        <strain evidence="14">SDA103</strain>
    </source>
</reference>
<dbReference type="KEGG" id="ipu:108266160"/>
<sequence>MLQTEVLSGGKDEPEPSVEAQNPEDRIKARRNRITARAQAKKRQELGDDFQERAETQVEVRPSQRQMEQSERHMNKLKADGTELVTNILVAVDARESKRREELREANRLRLEKLENESKSSTEKFSKLMNKWTEVKTKVIHQELRDDLRKQQQLCWQIIEDKNKLINELQQELKGRDDRFVKDRKREVEEVDLLIERMQEQISSLKKDCRKEMDLIESSLGDERRDLLTAHKNKWEHRRKERSDKELEYLLQRMKMLEEYESLLDRLRAESAEESNKIKIKLETDVQCLEQDLQVRKATYQLNQEKLEYNVQMLKKYEEEYAISKGQQIRKVTRLQDTRNNLKKRRAVQEKQSREEIQSLTNKYKRLVQQYKDVQKRIRHFAAVDAKRYEEVWLMNEDEAKALVYRIMDLDRVIHEHMLGLTWSPPPLPFMDHSGPKQLQRTAQQVAAQVLVEEDETRDQTERERCTPEDSGSSLESGMAGVDRTTVKRMLELLSDEMGFLIESKLLKLLSSMEKDEQTSLKLDTIFSAMGIENEEDINMMTKFLLKYKQRRTEKENMSVNNQAEKESNLIHPNDLLRALRAFTAQYCNARELAQHQGSALVLEKMNDSEVEAYWENVSNFVPEAKLKVWRALKTGLKKYHTELTKRSKLLTETQQVKQQNSELCMLLNKYQNSKVIAELMIPPSQMMR</sequence>
<feature type="coiled-coil region" evidence="10">
    <location>
        <begin position="250"/>
        <end position="292"/>
    </location>
</feature>
<dbReference type="STRING" id="7998.ENSIPUP00000017688"/>
<evidence type="ECO:0000256" key="1">
    <source>
        <dbReference type="ARBA" id="ARBA00004611"/>
    </source>
</evidence>
<evidence type="ECO:0000256" key="11">
    <source>
        <dbReference type="SAM" id="MobiDB-lite"/>
    </source>
</evidence>
<comment type="similarity">
    <text evidence="2">Belongs to the DRC1 family.</text>
</comment>
<evidence type="ECO:0000313" key="15">
    <source>
        <dbReference type="RefSeq" id="XP_017324685.1"/>
    </source>
</evidence>
<dbReference type="GeneID" id="108266160"/>
<keyword evidence="4" id="KW-0282">Flagellum</keyword>
<feature type="region of interest" description="Disordered" evidence="11">
    <location>
        <begin position="452"/>
        <end position="479"/>
    </location>
</feature>
<evidence type="ECO:0000256" key="3">
    <source>
        <dbReference type="ARBA" id="ARBA00013815"/>
    </source>
</evidence>
<keyword evidence="6" id="KW-0969">Cilium</keyword>
<comment type="subcellular location">
    <subcellularLocation>
        <location evidence="1">Cytoplasm</location>
        <location evidence="1">Cytoskeleton</location>
        <location evidence="1">Flagellum axoneme</location>
    </subcellularLocation>
</comment>
<evidence type="ECO:0000256" key="4">
    <source>
        <dbReference type="ARBA" id="ARBA00022846"/>
    </source>
</evidence>
<feature type="region of interest" description="Disordered" evidence="11">
    <location>
        <begin position="1"/>
        <end position="69"/>
    </location>
</feature>
<dbReference type="Pfam" id="PF14775">
    <property type="entry name" value="NYD-SP28_assoc"/>
    <property type="match status" value="1"/>
</dbReference>
<gene>
    <name evidence="15" type="primary">LOC108266160</name>
</gene>
<feature type="coiled-coil region" evidence="10">
    <location>
        <begin position="97"/>
        <end position="131"/>
    </location>
</feature>
<dbReference type="GO" id="GO:0070286">
    <property type="term" value="P:axonemal dynein complex assembly"/>
    <property type="evidence" value="ECO:0007669"/>
    <property type="project" value="InterPro"/>
</dbReference>
<dbReference type="GO" id="GO:0005858">
    <property type="term" value="C:axonemal dynein complex"/>
    <property type="evidence" value="ECO:0007669"/>
    <property type="project" value="InterPro"/>
</dbReference>
<keyword evidence="7" id="KW-0966">Cell projection</keyword>
<dbReference type="Proteomes" id="UP000221080">
    <property type="component" value="Chromosome 6"/>
</dbReference>
<dbReference type="RefSeq" id="XP_017324685.1">
    <property type="nucleotide sequence ID" value="XM_017469196.3"/>
</dbReference>
<organism evidence="14 15">
    <name type="scientific">Ictalurus punctatus</name>
    <name type="common">Channel catfish</name>
    <name type="synonym">Silurus punctatus</name>
    <dbReference type="NCBI Taxonomy" id="7998"/>
    <lineage>
        <taxon>Eukaryota</taxon>
        <taxon>Metazoa</taxon>
        <taxon>Chordata</taxon>
        <taxon>Craniata</taxon>
        <taxon>Vertebrata</taxon>
        <taxon>Euteleostomi</taxon>
        <taxon>Actinopterygii</taxon>
        <taxon>Neopterygii</taxon>
        <taxon>Teleostei</taxon>
        <taxon>Ostariophysi</taxon>
        <taxon>Siluriformes</taxon>
        <taxon>Ictaluridae</taxon>
        <taxon>Ictalurus</taxon>
    </lineage>
</organism>
<feature type="coiled-coil region" evidence="10">
    <location>
        <begin position="332"/>
        <end position="377"/>
    </location>
</feature>
<dbReference type="AlphaFoldDB" id="A0A2D0R4F5"/>
<evidence type="ECO:0000256" key="5">
    <source>
        <dbReference type="ARBA" id="ARBA00023054"/>
    </source>
</evidence>
<dbReference type="InterPro" id="IPR029440">
    <property type="entry name" value="DRC1_C"/>
</dbReference>
<evidence type="ECO:0000256" key="9">
    <source>
        <dbReference type="ARBA" id="ARBA00046115"/>
    </source>
</evidence>
<evidence type="ECO:0000256" key="2">
    <source>
        <dbReference type="ARBA" id="ARBA00009688"/>
    </source>
</evidence>
<name>A0A2D0R4F5_ICTPU</name>
<evidence type="ECO:0000313" key="14">
    <source>
        <dbReference type="Proteomes" id="UP000221080"/>
    </source>
</evidence>
<feature type="compositionally biased region" description="Basic and acidic residues" evidence="11">
    <location>
        <begin position="42"/>
        <end position="58"/>
    </location>
</feature>
<keyword evidence="14" id="KW-1185">Reference proteome</keyword>
<dbReference type="InterPro" id="IPR039505">
    <property type="entry name" value="DRC1/2_N"/>
</dbReference>
<evidence type="ECO:0000256" key="10">
    <source>
        <dbReference type="SAM" id="Coils"/>
    </source>
</evidence>
<feature type="compositionally biased region" description="Basic and acidic residues" evidence="11">
    <location>
        <begin position="458"/>
        <end position="468"/>
    </location>
</feature>
<accession>A0A2D0R4F5</accession>
<feature type="coiled-coil region" evidence="10">
    <location>
        <begin position="159"/>
        <end position="215"/>
    </location>
</feature>
<dbReference type="PANTHER" id="PTHR21625:SF1">
    <property type="entry name" value="DYNEIN REGULATORY COMPLEX PROTEIN 1"/>
    <property type="match status" value="1"/>
</dbReference>
<dbReference type="PANTHER" id="PTHR21625">
    <property type="entry name" value="NYD-SP28 PROTEIN"/>
    <property type="match status" value="1"/>
</dbReference>
<dbReference type="GO" id="GO:0003352">
    <property type="term" value="P:regulation of cilium movement"/>
    <property type="evidence" value="ECO:0007669"/>
    <property type="project" value="TreeGrafter"/>
</dbReference>
<reference evidence="15" key="2">
    <citation type="submission" date="2025-08" db="UniProtKB">
        <authorList>
            <consortium name="RefSeq"/>
        </authorList>
    </citation>
    <scope>IDENTIFICATION</scope>
    <source>
        <tissue evidence="15">Blood</tissue>
    </source>
</reference>
<evidence type="ECO:0000256" key="8">
    <source>
        <dbReference type="ARBA" id="ARBA00031554"/>
    </source>
</evidence>